<reference evidence="15" key="3">
    <citation type="submission" date="2025-09" db="UniProtKB">
        <authorList>
            <consortium name="Ensembl"/>
        </authorList>
    </citation>
    <scope>IDENTIFICATION</scope>
    <source>
        <strain evidence="15">Thorbecke</strain>
    </source>
</reference>
<feature type="domain" description="Disintegrin" evidence="13">
    <location>
        <begin position="1088"/>
        <end position="1174"/>
    </location>
</feature>
<dbReference type="GeneTree" id="ENSGT00940000161067"/>
<dbReference type="InterPro" id="IPR000742">
    <property type="entry name" value="EGF"/>
</dbReference>
<dbReference type="InterPro" id="IPR034027">
    <property type="entry name" value="Reprolysin_adamalysin"/>
</dbReference>
<feature type="signal peptide" evidence="11">
    <location>
        <begin position="1"/>
        <end position="31"/>
    </location>
</feature>
<evidence type="ECO:0000256" key="7">
    <source>
        <dbReference type="PROSITE-ProRule" id="PRU00076"/>
    </source>
</evidence>
<evidence type="ECO:0000313" key="15">
    <source>
        <dbReference type="Ensembl" id="ENSOCUP00000024057.2"/>
    </source>
</evidence>
<feature type="chain" id="PRO_5023871595" description="ADAM metallopeptidase domain 20" evidence="11">
    <location>
        <begin position="32"/>
        <end position="1426"/>
    </location>
</feature>
<keyword evidence="8" id="KW-0479">Metal-binding</keyword>
<dbReference type="GO" id="GO:0004222">
    <property type="term" value="F:metalloendopeptidase activity"/>
    <property type="evidence" value="ECO:0007669"/>
    <property type="project" value="InterPro"/>
</dbReference>
<feature type="disulfide bond" evidence="8">
    <location>
        <begin position="355"/>
        <end position="360"/>
    </location>
</feature>
<comment type="caution">
    <text evidence="7">Lacks conserved residue(s) required for the propagation of feature annotation.</text>
</comment>
<dbReference type="PROSITE" id="PS50026">
    <property type="entry name" value="EGF_3"/>
    <property type="match status" value="1"/>
</dbReference>
<keyword evidence="2 10" id="KW-0812">Transmembrane</keyword>
<dbReference type="GO" id="GO:0046872">
    <property type="term" value="F:metal ion binding"/>
    <property type="evidence" value="ECO:0007669"/>
    <property type="project" value="UniProtKB-KW"/>
</dbReference>
<feature type="binding site" evidence="8">
    <location>
        <position position="342"/>
    </location>
    <ligand>
        <name>Zn(2+)</name>
        <dbReference type="ChEBI" id="CHEBI:29105"/>
        <note>catalytic</note>
    </ligand>
</feature>
<keyword evidence="3 10" id="KW-1133">Transmembrane helix</keyword>
<dbReference type="InterPro" id="IPR006586">
    <property type="entry name" value="ADAM_Cys-rich"/>
</dbReference>
<proteinExistence type="predicted"/>
<feature type="transmembrane region" description="Helical" evidence="10">
    <location>
        <begin position="1377"/>
        <end position="1400"/>
    </location>
</feature>
<dbReference type="Pfam" id="PF01421">
    <property type="entry name" value="Reprolysin"/>
    <property type="match status" value="2"/>
</dbReference>
<keyword evidence="11" id="KW-0732">Signal</keyword>
<feature type="binding site" evidence="8">
    <location>
        <position position="338"/>
    </location>
    <ligand>
        <name>Zn(2+)</name>
        <dbReference type="ChEBI" id="CHEBI:29105"/>
        <note>catalytic</note>
    </ligand>
</feature>
<dbReference type="eggNOG" id="KOG3607">
    <property type="taxonomic scope" value="Eukaryota"/>
</dbReference>
<dbReference type="Pfam" id="PF00200">
    <property type="entry name" value="Disintegrin"/>
    <property type="match status" value="2"/>
</dbReference>
<evidence type="ECO:0000259" key="12">
    <source>
        <dbReference type="PROSITE" id="PS50026"/>
    </source>
</evidence>
<dbReference type="Proteomes" id="UP000001811">
    <property type="component" value="Unplaced"/>
</dbReference>
<dbReference type="Ensembl" id="ENSOCUT00000014860.3">
    <property type="protein sequence ID" value="ENSOCUP00000024057.2"/>
    <property type="gene ID" value="ENSOCUG00000014867.3"/>
</dbReference>
<keyword evidence="4 10" id="KW-0472">Membrane</keyword>
<feature type="domain" description="Disintegrin" evidence="13">
    <location>
        <begin position="403"/>
        <end position="489"/>
    </location>
</feature>
<feature type="domain" description="Peptidase M12B" evidence="14">
    <location>
        <begin position="203"/>
        <end position="380"/>
    </location>
</feature>
<organism evidence="15 16">
    <name type="scientific">Oryctolagus cuniculus</name>
    <name type="common">Rabbit</name>
    <dbReference type="NCBI Taxonomy" id="9986"/>
    <lineage>
        <taxon>Eukaryota</taxon>
        <taxon>Metazoa</taxon>
        <taxon>Chordata</taxon>
        <taxon>Craniata</taxon>
        <taxon>Vertebrata</taxon>
        <taxon>Euteleostomi</taxon>
        <taxon>Mammalia</taxon>
        <taxon>Eutheria</taxon>
        <taxon>Euarchontoglires</taxon>
        <taxon>Glires</taxon>
        <taxon>Lagomorpha</taxon>
        <taxon>Leporidae</taxon>
        <taxon>Oryctolagus</taxon>
    </lineage>
</organism>
<name>G1U3U1_RABIT</name>
<dbReference type="CDD" id="cd04269">
    <property type="entry name" value="ZnMc_adamalysin_II_like"/>
    <property type="match status" value="2"/>
</dbReference>
<dbReference type="SUPFAM" id="SSF55486">
    <property type="entry name" value="Metalloproteases ('zincins'), catalytic domain"/>
    <property type="match status" value="2"/>
</dbReference>
<keyword evidence="16" id="KW-1185">Reference proteome</keyword>
<evidence type="ECO:0000259" key="13">
    <source>
        <dbReference type="PROSITE" id="PS50214"/>
    </source>
</evidence>
<evidence type="ECO:0000256" key="2">
    <source>
        <dbReference type="ARBA" id="ARBA00022692"/>
    </source>
</evidence>
<dbReference type="InterPro" id="IPR002870">
    <property type="entry name" value="Peptidase_M12B_N"/>
</dbReference>
<dbReference type="FunFam" id="4.10.70.10:FF:000001">
    <property type="entry name" value="Disintegrin and metalloproteinase domain-containing protein 22"/>
    <property type="match status" value="2"/>
</dbReference>
<dbReference type="HOGENOM" id="CLU_012714_4_0_1"/>
<dbReference type="InterPro" id="IPR001590">
    <property type="entry name" value="Peptidase_M12B"/>
</dbReference>
<feature type="domain" description="EGF-like" evidence="12">
    <location>
        <begin position="1312"/>
        <end position="1345"/>
    </location>
</feature>
<evidence type="ECO:0000256" key="11">
    <source>
        <dbReference type="SAM" id="SignalP"/>
    </source>
</evidence>
<feature type="binding site" evidence="8">
    <location>
        <position position="1033"/>
    </location>
    <ligand>
        <name>Zn(2+)</name>
        <dbReference type="ChEBI" id="CHEBI:29105"/>
        <note>catalytic</note>
    </ligand>
</feature>
<feature type="disulfide bond" evidence="6">
    <location>
        <begin position="461"/>
        <end position="481"/>
    </location>
</feature>
<dbReference type="GO" id="GO:0008584">
    <property type="term" value="P:male gonad development"/>
    <property type="evidence" value="ECO:0007669"/>
    <property type="project" value="TreeGrafter"/>
</dbReference>
<comment type="subcellular location">
    <subcellularLocation>
        <location evidence="1">Membrane</location>
        <topology evidence="1">Single-pass type I membrane protein</topology>
    </subcellularLocation>
</comment>
<reference evidence="15 16" key="1">
    <citation type="journal article" date="2011" name="Nature">
        <title>A high-resolution map of human evolutionary constraint using 29 mammals.</title>
        <authorList>
            <person name="Lindblad-Toh K."/>
            <person name="Garber M."/>
            <person name="Zuk O."/>
            <person name="Lin M.F."/>
            <person name="Parker B.J."/>
            <person name="Washietl S."/>
            <person name="Kheradpour P."/>
            <person name="Ernst J."/>
            <person name="Jordan G."/>
            <person name="Mauceli E."/>
            <person name="Ward L.D."/>
            <person name="Lowe C.B."/>
            <person name="Holloway A.K."/>
            <person name="Clamp M."/>
            <person name="Gnerre S."/>
            <person name="Alfoldi J."/>
            <person name="Beal K."/>
            <person name="Chang J."/>
            <person name="Clawson H."/>
            <person name="Cuff J."/>
            <person name="Di Palma F."/>
            <person name="Fitzgerald S."/>
            <person name="Flicek P."/>
            <person name="Guttman M."/>
            <person name="Hubisz M.J."/>
            <person name="Jaffe D.B."/>
            <person name="Jungreis I."/>
            <person name="Kent W.J."/>
            <person name="Kostka D."/>
            <person name="Lara M."/>
            <person name="Martins A.L."/>
            <person name="Massingham T."/>
            <person name="Moltke I."/>
            <person name="Raney B.J."/>
            <person name="Rasmussen M.D."/>
            <person name="Robinson J."/>
            <person name="Stark A."/>
            <person name="Vilella A.J."/>
            <person name="Wen J."/>
            <person name="Xie X."/>
            <person name="Zody M.C."/>
            <person name="Baldwin J."/>
            <person name="Bloom T."/>
            <person name="Chin C.W."/>
            <person name="Heiman D."/>
            <person name="Nicol R."/>
            <person name="Nusbaum C."/>
            <person name="Young S."/>
            <person name="Wilkinson J."/>
            <person name="Worley K.C."/>
            <person name="Kovar C.L."/>
            <person name="Muzny D.M."/>
            <person name="Gibbs R.A."/>
            <person name="Cree A."/>
            <person name="Dihn H.H."/>
            <person name="Fowler G."/>
            <person name="Jhangiani S."/>
            <person name="Joshi V."/>
            <person name="Lee S."/>
            <person name="Lewis L.R."/>
            <person name="Nazareth L.V."/>
            <person name="Okwuonu G."/>
            <person name="Santibanez J."/>
            <person name="Warren W.C."/>
            <person name="Mardis E.R."/>
            <person name="Weinstock G.M."/>
            <person name="Wilson R.K."/>
            <person name="Delehaunty K."/>
            <person name="Dooling D."/>
            <person name="Fronik C."/>
            <person name="Fulton L."/>
            <person name="Fulton B."/>
            <person name="Graves T."/>
            <person name="Minx P."/>
            <person name="Sodergren E."/>
            <person name="Birney E."/>
            <person name="Margulies E.H."/>
            <person name="Herrero J."/>
            <person name="Green E.D."/>
            <person name="Haussler D."/>
            <person name="Siepel A."/>
            <person name="Goldman N."/>
            <person name="Pollard K.S."/>
            <person name="Pedersen J.S."/>
            <person name="Lander E.S."/>
            <person name="Kellis M."/>
        </authorList>
    </citation>
    <scope>NUCLEOTIDE SEQUENCE [LARGE SCALE GENOMIC DNA]</scope>
    <source>
        <strain evidence="16">Thorbecke</strain>
    </source>
</reference>
<feature type="binding site" evidence="8">
    <location>
        <position position="1023"/>
    </location>
    <ligand>
        <name>Zn(2+)</name>
        <dbReference type="ChEBI" id="CHEBI:29105"/>
        <note>catalytic</note>
    </ligand>
</feature>
<dbReference type="PROSITE" id="PS50214">
    <property type="entry name" value="DISINTEGRIN_2"/>
    <property type="match status" value="2"/>
</dbReference>
<evidence type="ECO:0000256" key="10">
    <source>
        <dbReference type="SAM" id="Phobius"/>
    </source>
</evidence>
<keyword evidence="8" id="KW-0862">Zinc</keyword>
<feature type="binding site" evidence="8">
    <location>
        <position position="1027"/>
    </location>
    <ligand>
        <name>Zn(2+)</name>
        <dbReference type="ChEBI" id="CHEBI:29105"/>
        <note>catalytic</note>
    </ligand>
</feature>
<evidence type="ECO:0000256" key="5">
    <source>
        <dbReference type="ARBA" id="ARBA00023157"/>
    </source>
</evidence>
<evidence type="ECO:0000256" key="9">
    <source>
        <dbReference type="SAM" id="MobiDB-lite"/>
    </source>
</evidence>
<dbReference type="PROSITE" id="PS50215">
    <property type="entry name" value="ADAM_MEPRO"/>
    <property type="match status" value="2"/>
</dbReference>
<evidence type="ECO:0000259" key="14">
    <source>
        <dbReference type="PROSITE" id="PS50215"/>
    </source>
</evidence>
<reference evidence="15" key="2">
    <citation type="submission" date="2025-08" db="UniProtKB">
        <authorList>
            <consortium name="Ensembl"/>
        </authorList>
    </citation>
    <scope>IDENTIFICATION</scope>
    <source>
        <strain evidence="15">Thorbecke</strain>
    </source>
</reference>
<feature type="region of interest" description="Disordered" evidence="9">
    <location>
        <begin position="1405"/>
        <end position="1426"/>
    </location>
</feature>
<keyword evidence="5 7" id="KW-1015">Disulfide bond</keyword>
<dbReference type="PROSITE" id="PS00427">
    <property type="entry name" value="DISINTEGRIN_1"/>
    <property type="match status" value="2"/>
</dbReference>
<dbReference type="InParanoid" id="G1U3U1"/>
<dbReference type="PaxDb" id="9986-ENSOCUP00000024057"/>
<feature type="disulfide bond" evidence="7">
    <location>
        <begin position="1335"/>
        <end position="1344"/>
    </location>
</feature>
<evidence type="ECO:0008006" key="17">
    <source>
        <dbReference type="Google" id="ProtNLM"/>
    </source>
</evidence>
<sequence>MTVGGALLHTTITLLLLCLGVSLSIHGLSQARPSQHFSSSEVMIPLKVTSAKAPGWLSYRMRIGGQRYVVHMKVKKLLISTHLPVFTYTEQHGLQEDHPFVPVDCYYHGYVQQTVRSLVALSACYGGFQGMLQINDLMYEIEPIRHSKAFEHLIHHIGSDETESPHMRCGLTEEAIARQLELQSSYISTLKQRSYVPWWTHHRIVELGVLVDNDRFVYSNRNVTLVQTEVFHVVNIVDTLYHPISVDVILTGVEIWNVMNQIETKDDLDNVLQRFAVWKHMSFDPRLWRDTVHLFIKQLHGEKVGAAYVKGICRSPFNSGVDVFEDRNFTRFALTLTHELGHNLGMQHDEKWCVCEQQFCIMNAERKNSTQFSNCSYGQFFDNTLDTGGCIFTPANPRRIIRLRFCGNRVVDNEEECDCGSIQECTQDPCCMLNCTRKPGAACVSGSCCEDCKFMPPGTLCREQVNQCDLPEWCNGTSHECPDDVFVKDGISCSDNSYCFDKMCNNHDTQCKEIFGQEARGASDSCYQELNSQGTRFGHCHIDETTYIKCSPRNVRCGRIQCENVHQIPELKEHITVHQFHFNNTTCWSTDYHLGMSIPDIGRVKDGTVCGPEKICIGKPFPSSTFYFNFQPSHSDGPPLPGYGSEKFILDPEQLRGRNQTSSSSHPTLFFSAQWLHNDCSIMAVCGALMHTRITLLLLCLEVSLSIHGLSQARPSQHFSSPEVVIPSKVTSTGRGAKAPGWLSYRLRIGGQRHIVHMRVKRLLVSTHLPVFTYTEQHGLQEDHPFVPDDCYYHGYVEGAPESLVALSTCSGGFRGMLQINDLMYEIEPIRHSTTFEHLMYQVGSDETESPHMRCGLTEELIARQWAFQASYNFSLKPRSHLNWWTHWRFVELAVVVDYFRFEYSQSNETVVMLEVFDIINMVDELYYHIEVDVILTGIEIWSEGNPVEITGDLYTVSEQFAMWKTSSFDDRLHHDVANLIIKEFHDSIGVSYIKGVCQHPHNCGVDVFQDKRLGAFSLILTHELGHSLGMSHDEEWCTCGEQFCIMNPNREASRRFSNCSYSQYMANTMDTGTCILSPAKPEHVVTLSFCGNRVVEEGEECDCGSSQECSQDPCCLMDCVLKPGVACAFGGCCKDCELLPQGTVCREQTNECDLPEWCNGMSHVCPDDVYKQDGILCSTNSYCYENACNNHDSQCKQIFGTEALSASESCYNEMNTQGTRFGHCGIEGTTYVKCMAPDVMCGRVQCENVLTVPTLVEHSTVHQFHLNGTTCWGTDYHLGMSIPDIGEVKDGTVCAPGKMCLRRKCVDMVKASETCQTQHCNMSGVCNNKQHCHCHPGWAPPNCTVRGSGGSVDSGPPPPVPFDKNPPVPVSTRNKIMLLPSTLLLIPLILSCLYCFLVLCKKEKPKEEAEEEEEAKEEGEEGEED</sequence>
<dbReference type="Gene3D" id="3.40.390.10">
    <property type="entry name" value="Collagenase (Catalytic Domain)"/>
    <property type="match status" value="2"/>
</dbReference>
<dbReference type="InterPro" id="IPR001762">
    <property type="entry name" value="Disintegrin_dom"/>
</dbReference>
<evidence type="ECO:0000256" key="4">
    <source>
        <dbReference type="ARBA" id="ARBA00023136"/>
    </source>
</evidence>
<dbReference type="PANTHER" id="PTHR11905">
    <property type="entry name" value="ADAM A DISINTEGRIN AND METALLOPROTEASE DOMAIN"/>
    <property type="match status" value="1"/>
</dbReference>
<evidence type="ECO:0000313" key="16">
    <source>
        <dbReference type="Proteomes" id="UP000001811"/>
    </source>
</evidence>
<dbReference type="Pfam" id="PF08516">
    <property type="entry name" value="ADAM_CR"/>
    <property type="match status" value="2"/>
</dbReference>
<dbReference type="PANTHER" id="PTHR11905:SF232">
    <property type="entry name" value="DISINTEGRIN AND METALLOPROTEINASE DOMAIN-CONTAINING PROTEIN 20"/>
    <property type="match status" value="1"/>
</dbReference>
<dbReference type="MEROPS" id="M12.218"/>
<dbReference type="Pfam" id="PF01562">
    <property type="entry name" value="Pep_M12B_propep"/>
    <property type="match status" value="2"/>
</dbReference>
<dbReference type="InterPro" id="IPR036436">
    <property type="entry name" value="Disintegrin_dom_sf"/>
</dbReference>
<dbReference type="SUPFAM" id="SSF57552">
    <property type="entry name" value="Blood coagulation inhibitor (disintegrin)"/>
    <property type="match status" value="2"/>
</dbReference>
<dbReference type="SMART" id="SM00050">
    <property type="entry name" value="DISIN"/>
    <property type="match status" value="2"/>
</dbReference>
<evidence type="ECO:0000256" key="8">
    <source>
        <dbReference type="PROSITE-ProRule" id="PRU00276"/>
    </source>
</evidence>
<evidence type="ECO:0000256" key="1">
    <source>
        <dbReference type="ARBA" id="ARBA00004479"/>
    </source>
</evidence>
<dbReference type="PROSITE" id="PS01186">
    <property type="entry name" value="EGF_2"/>
    <property type="match status" value="1"/>
</dbReference>
<dbReference type="PRINTS" id="PR00289">
    <property type="entry name" value="DISINTEGRIN"/>
</dbReference>
<protein>
    <recommendedName>
        <fullName evidence="17">ADAM metallopeptidase domain 20</fullName>
    </recommendedName>
</protein>
<feature type="active site" evidence="8">
    <location>
        <position position="339"/>
    </location>
</feature>
<feature type="disulfide bond" evidence="6">
    <location>
        <begin position="1146"/>
        <end position="1166"/>
    </location>
</feature>
<feature type="binding site" evidence="8">
    <location>
        <position position="348"/>
    </location>
    <ligand>
        <name>Zn(2+)</name>
        <dbReference type="ChEBI" id="CHEBI:29105"/>
        <note>catalytic</note>
    </ligand>
</feature>
<feature type="domain" description="Peptidase M12B" evidence="14">
    <location>
        <begin position="889"/>
        <end position="1065"/>
    </location>
</feature>
<dbReference type="FunFam" id="3.40.390.10:FF:000002">
    <property type="entry name" value="Disintegrin and metalloproteinase domain-containing protein 22"/>
    <property type="match status" value="2"/>
</dbReference>
<dbReference type="Bgee" id="ENSOCUG00000014867">
    <property type="expression patterns" value="Expressed in testis"/>
</dbReference>
<dbReference type="GO" id="GO:1990913">
    <property type="term" value="C:sperm head plasma membrane"/>
    <property type="evidence" value="ECO:0007669"/>
    <property type="project" value="TreeGrafter"/>
</dbReference>
<dbReference type="SMART" id="SM00608">
    <property type="entry name" value="ACR"/>
    <property type="match status" value="2"/>
</dbReference>
<dbReference type="GO" id="GO:0009897">
    <property type="term" value="C:external side of plasma membrane"/>
    <property type="evidence" value="ECO:0007669"/>
    <property type="project" value="TreeGrafter"/>
</dbReference>
<dbReference type="Gene3D" id="4.10.70.10">
    <property type="entry name" value="Disintegrin domain"/>
    <property type="match status" value="2"/>
</dbReference>
<feature type="disulfide bond" evidence="8">
    <location>
        <begin position="1040"/>
        <end position="1045"/>
    </location>
</feature>
<dbReference type="InterPro" id="IPR018358">
    <property type="entry name" value="Disintegrin_CS"/>
</dbReference>
<evidence type="ECO:0000256" key="3">
    <source>
        <dbReference type="ARBA" id="ARBA00022989"/>
    </source>
</evidence>
<accession>G1U3U1</accession>
<keyword evidence="7" id="KW-0245">EGF-like domain</keyword>
<dbReference type="InterPro" id="IPR024079">
    <property type="entry name" value="MetalloPept_cat_dom_sf"/>
</dbReference>
<feature type="active site" evidence="8">
    <location>
        <position position="1024"/>
    </location>
</feature>
<feature type="compositionally biased region" description="Acidic residues" evidence="9">
    <location>
        <begin position="1409"/>
        <end position="1426"/>
    </location>
</feature>
<dbReference type="GO" id="GO:0006508">
    <property type="term" value="P:proteolysis"/>
    <property type="evidence" value="ECO:0007669"/>
    <property type="project" value="InterPro"/>
</dbReference>
<evidence type="ECO:0000256" key="6">
    <source>
        <dbReference type="PROSITE-ProRule" id="PRU00068"/>
    </source>
</evidence>
<dbReference type="SMR" id="G1U3U1"/>